<gene>
    <name evidence="2" type="ORF">P775_21445</name>
</gene>
<protein>
    <recommendedName>
        <fullName evidence="1">Pyridoxamine 5'-phosphate oxidase N-terminal domain-containing protein</fullName>
    </recommendedName>
</protein>
<organism evidence="2 3">
    <name type="scientific">Puniceibacterium antarcticum</name>
    <dbReference type="NCBI Taxonomy" id="1206336"/>
    <lineage>
        <taxon>Bacteria</taxon>
        <taxon>Pseudomonadati</taxon>
        <taxon>Pseudomonadota</taxon>
        <taxon>Alphaproteobacteria</taxon>
        <taxon>Rhodobacterales</taxon>
        <taxon>Paracoccaceae</taxon>
        <taxon>Puniceibacterium</taxon>
    </lineage>
</organism>
<dbReference type="Pfam" id="PF01243">
    <property type="entry name" value="PNPOx_N"/>
    <property type="match status" value="1"/>
</dbReference>
<name>A0A2G8R993_9RHOB</name>
<dbReference type="SUPFAM" id="SSF50475">
    <property type="entry name" value="FMN-binding split barrel"/>
    <property type="match status" value="1"/>
</dbReference>
<dbReference type="Gene3D" id="2.30.110.10">
    <property type="entry name" value="Electron Transport, Fmn-binding Protein, Chain A"/>
    <property type="match status" value="1"/>
</dbReference>
<keyword evidence="3" id="KW-1185">Reference proteome</keyword>
<evidence type="ECO:0000313" key="3">
    <source>
        <dbReference type="Proteomes" id="UP000231259"/>
    </source>
</evidence>
<dbReference type="Proteomes" id="UP000231259">
    <property type="component" value="Unassembled WGS sequence"/>
</dbReference>
<accession>A0A2G8R993</accession>
<proteinExistence type="predicted"/>
<comment type="caution">
    <text evidence="2">The sequence shown here is derived from an EMBL/GenBank/DDBJ whole genome shotgun (WGS) entry which is preliminary data.</text>
</comment>
<evidence type="ECO:0000313" key="2">
    <source>
        <dbReference type="EMBL" id="PIL18135.1"/>
    </source>
</evidence>
<sequence>MAELLTPLPAAALARYAGAMTSPIRPTNDEARQLARKLIHSARHGALGVLDPATATPLVSRIGLVPGPDGLPLALVSDLAHHTVALQANPACSILLGEPGGKGDPLTWPRLSLQGTAQFIRHGDPDHGALAIHYLTHSPKAKLYIGFADFSLLRIRVLSAHLNGGFGKAFVLIPADLTVVHSLST</sequence>
<dbReference type="EMBL" id="AWWI01000138">
    <property type="protein sequence ID" value="PIL18135.1"/>
    <property type="molecule type" value="Genomic_DNA"/>
</dbReference>
<evidence type="ECO:0000259" key="1">
    <source>
        <dbReference type="Pfam" id="PF01243"/>
    </source>
</evidence>
<dbReference type="InterPro" id="IPR011576">
    <property type="entry name" value="Pyridox_Oxase_N"/>
</dbReference>
<dbReference type="InterPro" id="IPR012349">
    <property type="entry name" value="Split_barrel_FMN-bd"/>
</dbReference>
<reference evidence="2 3" key="1">
    <citation type="submission" date="2013-09" db="EMBL/GenBank/DDBJ databases">
        <title>Genome sequencing of Phaeobacter antarcticus sp. nov. SM1211.</title>
        <authorList>
            <person name="Zhang X.-Y."/>
            <person name="Liu C."/>
            <person name="Chen X.-L."/>
            <person name="Xie B.-B."/>
            <person name="Qin Q.-L."/>
            <person name="Rong J.-C."/>
            <person name="Zhang Y.-Z."/>
        </authorList>
    </citation>
    <scope>NUCLEOTIDE SEQUENCE [LARGE SCALE GENOMIC DNA]</scope>
    <source>
        <strain evidence="2 3">SM1211</strain>
    </source>
</reference>
<feature type="domain" description="Pyridoxamine 5'-phosphate oxidase N-terminal" evidence="1">
    <location>
        <begin position="35"/>
        <end position="157"/>
    </location>
</feature>
<dbReference type="AlphaFoldDB" id="A0A2G8R993"/>